<evidence type="ECO:0000313" key="12">
    <source>
        <dbReference type="Proteomes" id="UP001140949"/>
    </source>
</evidence>
<dbReference type="Proteomes" id="UP001140949">
    <property type="component" value="Unassembled WGS sequence"/>
</dbReference>
<feature type="transmembrane region" description="Helical" evidence="10">
    <location>
        <begin position="365"/>
        <end position="385"/>
    </location>
</feature>
<gene>
    <name evidence="11" type="ORF">M6B38_227075</name>
</gene>
<evidence type="ECO:0000256" key="7">
    <source>
        <dbReference type="ARBA" id="ARBA00022989"/>
    </source>
</evidence>
<dbReference type="PANTHER" id="PTHR21072">
    <property type="entry name" value="GPI TRANSAMIDASE COMPONENT PIG-S"/>
    <property type="match status" value="1"/>
</dbReference>
<evidence type="ECO:0000256" key="8">
    <source>
        <dbReference type="ARBA" id="ARBA00023136"/>
    </source>
</evidence>
<comment type="similarity">
    <text evidence="3">Belongs to the PIGS family.</text>
</comment>
<evidence type="ECO:0000256" key="9">
    <source>
        <dbReference type="ARBA" id="ARBA00023180"/>
    </source>
</evidence>
<dbReference type="AlphaFoldDB" id="A0AAX6DTH8"/>
<dbReference type="PANTHER" id="PTHR21072:SF13">
    <property type="entry name" value="GPI TRANSAMIDASE COMPONENT PIG-S"/>
    <property type="match status" value="1"/>
</dbReference>
<dbReference type="InterPro" id="IPR019540">
    <property type="entry name" value="PtdIno-glycan_biosynth_class_S"/>
</dbReference>
<dbReference type="Pfam" id="PF10510">
    <property type="entry name" value="PIG-S"/>
    <property type="match status" value="1"/>
</dbReference>
<dbReference type="EMBL" id="JANAVB010042018">
    <property type="protein sequence ID" value="KAJ6795100.1"/>
    <property type="molecule type" value="Genomic_DNA"/>
</dbReference>
<dbReference type="GO" id="GO:0042765">
    <property type="term" value="C:GPI-anchor transamidase complex"/>
    <property type="evidence" value="ECO:0007669"/>
    <property type="project" value="InterPro"/>
</dbReference>
<evidence type="ECO:0000256" key="4">
    <source>
        <dbReference type="ARBA" id="ARBA00022502"/>
    </source>
</evidence>
<name>A0AAX6DTH8_IRIPA</name>
<organism evidence="11 12">
    <name type="scientific">Iris pallida</name>
    <name type="common">Sweet iris</name>
    <dbReference type="NCBI Taxonomy" id="29817"/>
    <lineage>
        <taxon>Eukaryota</taxon>
        <taxon>Viridiplantae</taxon>
        <taxon>Streptophyta</taxon>
        <taxon>Embryophyta</taxon>
        <taxon>Tracheophyta</taxon>
        <taxon>Spermatophyta</taxon>
        <taxon>Magnoliopsida</taxon>
        <taxon>Liliopsida</taxon>
        <taxon>Asparagales</taxon>
        <taxon>Iridaceae</taxon>
        <taxon>Iridoideae</taxon>
        <taxon>Irideae</taxon>
        <taxon>Iris</taxon>
    </lineage>
</organism>
<evidence type="ECO:0000256" key="3">
    <source>
        <dbReference type="ARBA" id="ARBA00005316"/>
    </source>
</evidence>
<evidence type="ECO:0000256" key="6">
    <source>
        <dbReference type="ARBA" id="ARBA00022824"/>
    </source>
</evidence>
<dbReference type="GO" id="GO:0016255">
    <property type="term" value="P:attachment of GPI anchor to protein"/>
    <property type="evidence" value="ECO:0007669"/>
    <property type="project" value="InterPro"/>
</dbReference>
<keyword evidence="9" id="KW-0325">Glycoprotein</keyword>
<keyword evidence="6" id="KW-0256">Endoplasmic reticulum</keyword>
<keyword evidence="7 10" id="KW-1133">Transmembrane helix</keyword>
<evidence type="ECO:0000313" key="11">
    <source>
        <dbReference type="EMBL" id="KAJ6795100.1"/>
    </source>
</evidence>
<evidence type="ECO:0000256" key="2">
    <source>
        <dbReference type="ARBA" id="ARBA00004687"/>
    </source>
</evidence>
<evidence type="ECO:0000256" key="1">
    <source>
        <dbReference type="ARBA" id="ARBA00004477"/>
    </source>
</evidence>
<keyword evidence="12" id="KW-1185">Reference proteome</keyword>
<protein>
    <submittedName>
        <fullName evidence="11">GPI transamidase component PIG-S isoform X1</fullName>
    </submittedName>
</protein>
<proteinExistence type="inferred from homology"/>
<reference evidence="11" key="1">
    <citation type="journal article" date="2023" name="GigaByte">
        <title>Genome assembly of the bearded iris, Iris pallida Lam.</title>
        <authorList>
            <person name="Bruccoleri R.E."/>
            <person name="Oakeley E.J."/>
            <person name="Faust A.M.E."/>
            <person name="Altorfer M."/>
            <person name="Dessus-Babus S."/>
            <person name="Burckhardt D."/>
            <person name="Oertli M."/>
            <person name="Naumann U."/>
            <person name="Petersen F."/>
            <person name="Wong J."/>
        </authorList>
    </citation>
    <scope>NUCLEOTIDE SEQUENCE</scope>
    <source>
        <strain evidence="11">GSM-AAB239-AS_SAM_17_03QT</strain>
    </source>
</reference>
<keyword evidence="4" id="KW-0337">GPI-anchor biosynthesis</keyword>
<comment type="pathway">
    <text evidence="2">Glycolipid biosynthesis; glycosylphosphatidylinositol-anchor biosynthesis.</text>
</comment>
<accession>A0AAX6DTH8</accession>
<dbReference type="GO" id="GO:0006506">
    <property type="term" value="P:GPI anchor biosynthetic process"/>
    <property type="evidence" value="ECO:0007669"/>
    <property type="project" value="UniProtKB-KW"/>
</dbReference>
<evidence type="ECO:0000256" key="10">
    <source>
        <dbReference type="SAM" id="Phobius"/>
    </source>
</evidence>
<keyword evidence="8 10" id="KW-0472">Membrane</keyword>
<sequence length="425" mass="47859">MEHHEEVRVVMGKNRHAWILGKIAETDAINMISEIFVKFFMKGGREEGESQQGEGEFMPVGLDGSVILSFSLLSADPNDGIYDWELQKADKLFLAPIVEALAPIADISVESQVLYHTPKASISYWDDNLGSYIFSTKDLPFFVNSNEWHLDTSTAAAGRAKVLQFVVYVPSLNECPLLLRLPNGQTSKTNGFISPMWGGVVVWNSRCSGNSQPTQVSRKTISPEDMQKIFQVIVGQLRLLFGFKSEYFHGLEGGRLNILTSKRGFTEWELDVLFRRHACFNLLSCATTLESLSKLVQSLPRMIVTDEIGKQVELSLEAAVSAQNNASLGVYDASAASSRKARVLAEDVFFHPSIMSISYSPIEHYLAIFMPFFAPVALVVLLAAGKELMRYIGGREQNMYHWLRAKTRYILSFRILRPHFRWHSY</sequence>
<reference evidence="11" key="2">
    <citation type="submission" date="2023-04" db="EMBL/GenBank/DDBJ databases">
        <authorList>
            <person name="Bruccoleri R.E."/>
            <person name="Oakeley E.J."/>
            <person name="Faust A.-M."/>
            <person name="Dessus-Babus S."/>
            <person name="Altorfer M."/>
            <person name="Burckhardt D."/>
            <person name="Oertli M."/>
            <person name="Naumann U."/>
            <person name="Petersen F."/>
            <person name="Wong J."/>
        </authorList>
    </citation>
    <scope>NUCLEOTIDE SEQUENCE</scope>
    <source>
        <strain evidence="11">GSM-AAB239-AS_SAM_17_03QT</strain>
        <tissue evidence="11">Leaf</tissue>
    </source>
</reference>
<comment type="subcellular location">
    <subcellularLocation>
        <location evidence="1">Endoplasmic reticulum membrane</location>
        <topology evidence="1">Multi-pass membrane protein</topology>
    </subcellularLocation>
</comment>
<evidence type="ECO:0000256" key="5">
    <source>
        <dbReference type="ARBA" id="ARBA00022692"/>
    </source>
</evidence>
<comment type="caution">
    <text evidence="11">The sequence shown here is derived from an EMBL/GenBank/DDBJ whole genome shotgun (WGS) entry which is preliminary data.</text>
</comment>
<keyword evidence="5 10" id="KW-0812">Transmembrane</keyword>